<dbReference type="Proteomes" id="UP000092461">
    <property type="component" value="Unassembled WGS sequence"/>
</dbReference>
<feature type="chain" id="PRO_5008405450" evidence="1">
    <location>
        <begin position="17"/>
        <end position="230"/>
    </location>
</feature>
<evidence type="ECO:0000313" key="2">
    <source>
        <dbReference type="EnsemblMetazoa" id="LLOJ000306-PA"/>
    </source>
</evidence>
<proteinExistence type="predicted"/>
<evidence type="ECO:0000313" key="3">
    <source>
        <dbReference type="Proteomes" id="UP000092461"/>
    </source>
</evidence>
<dbReference type="AlphaFoldDB" id="A0A1B0C8N4"/>
<accession>A0A1B0C8N4</accession>
<dbReference type="VEuPathDB" id="VectorBase:LLONM1_005551"/>
<dbReference type="VEuPathDB" id="VectorBase:LLOJ000306"/>
<dbReference type="EMBL" id="AJWK01001183">
    <property type="status" value="NOT_ANNOTATED_CDS"/>
    <property type="molecule type" value="Genomic_DNA"/>
</dbReference>
<keyword evidence="3" id="KW-1185">Reference proteome</keyword>
<reference evidence="2" key="1">
    <citation type="submission" date="2020-05" db="UniProtKB">
        <authorList>
            <consortium name="EnsemblMetazoa"/>
        </authorList>
    </citation>
    <scope>IDENTIFICATION</scope>
    <source>
        <strain evidence="2">Jacobina</strain>
    </source>
</reference>
<keyword evidence="1" id="KW-0732">Signal</keyword>
<dbReference type="EnsemblMetazoa" id="LLOJ000306-RA">
    <property type="protein sequence ID" value="LLOJ000306-PA"/>
    <property type="gene ID" value="LLOJ000306"/>
</dbReference>
<protein>
    <submittedName>
        <fullName evidence="2">Uncharacterized protein</fullName>
    </submittedName>
</protein>
<evidence type="ECO:0000256" key="1">
    <source>
        <dbReference type="SAM" id="SignalP"/>
    </source>
</evidence>
<name>A0A1B0C8N4_LUTLO</name>
<sequence length="230" mass="25930">MKVLLSFVALFAFAAANSQFAGELRAFHRDFTDFHYDLNYFLRNQRLDSSEEIADFNRVSLDRAWDSVTAIKDSAQSARDAINQRAQEIGNQNPCLIALSERLQEREAEAGQSINRCAVLAESDYSAGLGTGYFGTINYAQRMASFTLLQTLYTIGTYNPVTWEDQIRFELQITWDYRESIRMADSLAYYLNEVRTGMNIANINFHNCVLTASSLFGGDATRIGNDAQSC</sequence>
<feature type="signal peptide" evidence="1">
    <location>
        <begin position="1"/>
        <end position="16"/>
    </location>
</feature>
<organism evidence="2 3">
    <name type="scientific">Lutzomyia longipalpis</name>
    <name type="common">Sand fly</name>
    <dbReference type="NCBI Taxonomy" id="7200"/>
    <lineage>
        <taxon>Eukaryota</taxon>
        <taxon>Metazoa</taxon>
        <taxon>Ecdysozoa</taxon>
        <taxon>Arthropoda</taxon>
        <taxon>Hexapoda</taxon>
        <taxon>Insecta</taxon>
        <taxon>Pterygota</taxon>
        <taxon>Neoptera</taxon>
        <taxon>Endopterygota</taxon>
        <taxon>Diptera</taxon>
        <taxon>Nematocera</taxon>
        <taxon>Psychodoidea</taxon>
        <taxon>Psychodidae</taxon>
        <taxon>Lutzomyia</taxon>
        <taxon>Lutzomyia</taxon>
    </lineage>
</organism>